<evidence type="ECO:0000313" key="3">
    <source>
        <dbReference type="EMBL" id="RAQ29286.1"/>
    </source>
</evidence>
<reference evidence="3 4" key="1">
    <citation type="submission" date="2018-06" db="EMBL/GenBank/DDBJ databases">
        <title>Noncontiguous genome sequence of Ruminococcaceae bacterium ASD2818.</title>
        <authorList>
            <person name="Chaplin A.V."/>
            <person name="Sokolova S.R."/>
            <person name="Kochetkova T.O."/>
            <person name="Goltsov A.Y."/>
            <person name="Trofimov D.Y."/>
            <person name="Efimov B.A."/>
        </authorList>
    </citation>
    <scope>NUCLEOTIDE SEQUENCE [LARGE SCALE GENOMIC DNA]</scope>
    <source>
        <strain evidence="3 4">ASD2818</strain>
    </source>
</reference>
<name>A0A328UCJ5_9FIRM</name>
<dbReference type="Proteomes" id="UP000249377">
    <property type="component" value="Unassembled WGS sequence"/>
</dbReference>
<evidence type="ECO:0000313" key="4">
    <source>
        <dbReference type="Proteomes" id="UP000249377"/>
    </source>
</evidence>
<dbReference type="PANTHER" id="PTHR22550">
    <property type="entry name" value="SPORE GERMINATION PROTEIN"/>
    <property type="match status" value="1"/>
</dbReference>
<dbReference type="PANTHER" id="PTHR22550:SF5">
    <property type="entry name" value="LEUCINE ZIPPER PROTEIN 4"/>
    <property type="match status" value="1"/>
</dbReference>
<gene>
    <name evidence="3" type="ORF">DPQ25_07335</name>
</gene>
<keyword evidence="2" id="KW-0472">Membrane</keyword>
<evidence type="ECO:0000256" key="2">
    <source>
        <dbReference type="ARBA" id="ARBA00023136"/>
    </source>
</evidence>
<accession>A0A328UCJ5</accession>
<evidence type="ECO:0000256" key="1">
    <source>
        <dbReference type="ARBA" id="ARBA00005278"/>
    </source>
</evidence>
<protein>
    <recommendedName>
        <fullName evidence="5">Spore germination protein</fullName>
    </recommendedName>
</protein>
<comment type="caution">
    <text evidence="3">The sequence shown here is derived from an EMBL/GenBank/DDBJ whole genome shotgun (WGS) entry which is preliminary data.</text>
</comment>
<organism evidence="3 4">
    <name type="scientific">Hydrogeniiclostridium mannosilyticum</name>
    <dbReference type="NCBI Taxonomy" id="2764322"/>
    <lineage>
        <taxon>Bacteria</taxon>
        <taxon>Bacillati</taxon>
        <taxon>Bacillota</taxon>
        <taxon>Clostridia</taxon>
        <taxon>Eubacteriales</taxon>
        <taxon>Acutalibacteraceae</taxon>
        <taxon>Hydrogeniiclostridium</taxon>
    </lineage>
</organism>
<evidence type="ECO:0008006" key="5">
    <source>
        <dbReference type="Google" id="ProtNLM"/>
    </source>
</evidence>
<dbReference type="AlphaFoldDB" id="A0A328UCJ5"/>
<keyword evidence="4" id="KW-1185">Reference proteome</keyword>
<dbReference type="RefSeq" id="WP_112332517.1">
    <property type="nucleotide sequence ID" value="NZ_QLYR01000003.1"/>
</dbReference>
<dbReference type="InterPro" id="IPR050768">
    <property type="entry name" value="UPF0353/GerABKA_families"/>
</dbReference>
<comment type="similarity">
    <text evidence="1">Belongs to the GerABKA family.</text>
</comment>
<dbReference type="InterPro" id="IPR004995">
    <property type="entry name" value="Spore_Ger"/>
</dbReference>
<dbReference type="EMBL" id="QLYR01000003">
    <property type="protein sequence ID" value="RAQ29286.1"/>
    <property type="molecule type" value="Genomic_DNA"/>
</dbReference>
<dbReference type="Pfam" id="PF03323">
    <property type="entry name" value="GerA"/>
    <property type="match status" value="1"/>
</dbReference>
<sequence length="248" mass="27763">MVSIHLDENLKYFADAFDGSLDYICREFHISGTRAAIVTMEGLVNKQTLAQSVMNPITHAAILEQDPVKKFDYLKDFVLSTVDQQEVVDYKTALNLLMSGFALLLVDGCLRILAIGVQGFSLRSISEPKSEVVQRGSREGFVESLQVNVSMIRRRMKTPLLKFERMTVGEESNTAVCLCYLRNTVSQEILSEVRNNIKSIPLKNVLAAGYLTPFIAKKRVLPFSAVWGFQNVRIPSVVKSARGGWRSL</sequence>
<dbReference type="GO" id="GO:0009847">
    <property type="term" value="P:spore germination"/>
    <property type="evidence" value="ECO:0007669"/>
    <property type="project" value="InterPro"/>
</dbReference>
<dbReference type="GO" id="GO:0016020">
    <property type="term" value="C:membrane"/>
    <property type="evidence" value="ECO:0007669"/>
    <property type="project" value="InterPro"/>
</dbReference>
<proteinExistence type="inferred from homology"/>